<accession>A0A6G1LUC3</accession>
<dbReference type="PANTHER" id="PTHR12436">
    <property type="entry name" value="80 KDA MCM3-ASSOCIATED PROTEIN"/>
    <property type="match status" value="1"/>
</dbReference>
<dbReference type="GO" id="GO:0005737">
    <property type="term" value="C:cytoplasm"/>
    <property type="evidence" value="ECO:0007669"/>
    <property type="project" value="TreeGrafter"/>
</dbReference>
<feature type="region of interest" description="Disordered" evidence="1">
    <location>
        <begin position="1036"/>
        <end position="1062"/>
    </location>
</feature>
<protein>
    <recommendedName>
        <fullName evidence="2">SAC3/GANP/THP3 conserved domain-containing protein</fullName>
    </recommendedName>
</protein>
<organism evidence="3 4">
    <name type="scientific">Orbilia oligospora</name>
    <name type="common">Nematode-trapping fungus</name>
    <name type="synonym">Arthrobotrys oligospora</name>
    <dbReference type="NCBI Taxonomy" id="2813651"/>
    <lineage>
        <taxon>Eukaryota</taxon>
        <taxon>Fungi</taxon>
        <taxon>Dikarya</taxon>
        <taxon>Ascomycota</taxon>
        <taxon>Pezizomycotina</taxon>
        <taxon>Orbiliomycetes</taxon>
        <taxon>Orbiliales</taxon>
        <taxon>Orbiliaceae</taxon>
        <taxon>Orbilia</taxon>
    </lineage>
</organism>
<feature type="region of interest" description="Disordered" evidence="1">
    <location>
        <begin position="739"/>
        <end position="792"/>
    </location>
</feature>
<feature type="region of interest" description="Disordered" evidence="1">
    <location>
        <begin position="1076"/>
        <end position="1103"/>
    </location>
</feature>
<feature type="compositionally biased region" description="Polar residues" evidence="1">
    <location>
        <begin position="1043"/>
        <end position="1062"/>
    </location>
</feature>
<dbReference type="EMBL" id="WIPF01000021">
    <property type="protein sequence ID" value="KAF3226901.1"/>
    <property type="molecule type" value="Genomic_DNA"/>
</dbReference>
<dbReference type="Gene3D" id="1.25.40.990">
    <property type="match status" value="1"/>
</dbReference>
<evidence type="ECO:0000313" key="3">
    <source>
        <dbReference type="EMBL" id="KAF3226901.1"/>
    </source>
</evidence>
<name>A0A6G1LUC3_ORBOL</name>
<dbReference type="Proteomes" id="UP000483672">
    <property type="component" value="Unassembled WGS sequence"/>
</dbReference>
<dbReference type="InterPro" id="IPR005062">
    <property type="entry name" value="SAC3/GANP/THP3_conserved"/>
</dbReference>
<feature type="compositionally biased region" description="Pro residues" evidence="1">
    <location>
        <begin position="990"/>
        <end position="1013"/>
    </location>
</feature>
<dbReference type="PANTHER" id="PTHR12436:SF3">
    <property type="entry name" value="GERMINAL-CENTER ASSOCIATED NUCLEAR PROTEIN"/>
    <property type="match status" value="1"/>
</dbReference>
<feature type="domain" description="SAC3/GANP/THP3 conserved" evidence="2">
    <location>
        <begin position="118"/>
        <end position="428"/>
    </location>
</feature>
<feature type="region of interest" description="Disordered" evidence="1">
    <location>
        <begin position="928"/>
        <end position="965"/>
    </location>
</feature>
<dbReference type="InterPro" id="IPR045107">
    <property type="entry name" value="SAC3/GANP/THP3"/>
</dbReference>
<feature type="compositionally biased region" description="Polar residues" evidence="1">
    <location>
        <begin position="643"/>
        <end position="654"/>
    </location>
</feature>
<dbReference type="GO" id="GO:0070390">
    <property type="term" value="C:transcription export complex 2"/>
    <property type="evidence" value="ECO:0007669"/>
    <property type="project" value="TreeGrafter"/>
</dbReference>
<feature type="compositionally biased region" description="Polar residues" evidence="1">
    <location>
        <begin position="956"/>
        <end position="965"/>
    </location>
</feature>
<proteinExistence type="predicted"/>
<dbReference type="GO" id="GO:0006406">
    <property type="term" value="P:mRNA export from nucleus"/>
    <property type="evidence" value="ECO:0007669"/>
    <property type="project" value="TreeGrafter"/>
</dbReference>
<feature type="compositionally biased region" description="Polar residues" evidence="1">
    <location>
        <begin position="742"/>
        <end position="763"/>
    </location>
</feature>
<evidence type="ECO:0000256" key="1">
    <source>
        <dbReference type="SAM" id="MobiDB-lite"/>
    </source>
</evidence>
<sequence>MKGLNEDWPTAVHRREVQGMRNSDFIALVPVRATQSVSVLQRHELEVRRPAKPPVNLSTLRHELKHPNISEEDMFKDAVQVRKRRVEEYDKERERNRLNAARRIIDDHKELVGICIQMCPRWDRLRRANNKSAISTYEVDENGYFGETRAVKSWHRPAAGDAEDLPEDLRTEETLMKTMDYLVHDIVDKWAFSNCQNFVWDRTRSIRQDCSIQGLNSDAVIECYERIARFHIFSLQQLSHNENFQRGQELEQLSKTLISLNELYDDRRRLIKQGKRQYSAETDFESEFRAYTLVSNLYNPLQIARALQLPPRLLETPIFRIALLLFKYAQRANHDDRNLFGNTSKSGTTLNWSSHFFDLVYDPSTPYLLGCLAALEFMNVKKGAIKTFERGFPPQKKASRLTLLQRLVDASSEQDIKSAVERYGLKTSEHDGAVFMVCPRKSQRSTWIAQPPPITPPFPLTVEIKRGQDANGEFVPARFFIDEPGCYRRVVSQLCEEEVDIKYNDPVAQEPARDGPAHIVQFASSWESVGTFVTDPRDVVDEDYAESALFDLITNTRNGRVPANRAQDVIALVAKKKTKFGKHTFSQVPARTVKQAVRQPAQPRQPPFQGFTKAGATSNSTAPTPLHQPPSQFKAPVAPPAFPSQTTTRESSPAVQPPVVTAFGTRHPVVPAFGAPISAFGGQTQPISAFGPRPAALPPPAFGTTASEKPPAFGKPVGTSAPLRFGQKLPESAAALAPAFGQNPNTASSGTPPPQSVFQSVTNAFHPPVPPVPAFASQQPAQPLDKGSEKQSVSVFNTKPTAHVDAPVLGLRSAESPSNSEVKPTPVSLFNQKQAAVPTGQPVSQGLFADAIAKGSPSAFADISSALNPGASSFVPSRAPAFKPPETSVFDAPKPTPSQGSGPSIFDSEPRKEPVVSFFPAPVPEAKTVPPVQPSAPSIFSTIPAREPPKSIFDTAPQQPISSFLPSSAPEIEVSKSAVPQFPALTSTPQAPPPPPFFPPALPTTTPQVPPPGTSIFDQAPPKSLGVLENATQAPFVPKPLVTSEQSTLGEPLTSDQPTSHTSKPLIQIIEDLDSTEEEVPPPKRVRLAPSGLPIPEDAKVQDENLPTPTALTWRDVIRPIPDEFIRKFDAKRDAEPWYPGIDSLSKFQYTDITELASLRQELKNSAWHQLQLSECNPNGIPALLEASPPNTWQLQIVCADERKKSLKWFMNKFGGLVKRDGEDTYQDEHVASSHMRGQDGMIGGVIFGCTATSSSRGWKKILTHDKGVLHRTVQNALKKPPEGKIQVLVLAYTGEGASRKAQIKNIRSALGTLELERGGKIKIKVLVVEELADLKMLDKVVKDFGIEARKEQEAAEAADARQEFALSSIVIDEPTSSVRRKRSLDALDELLTAQLLLKSEPPNNGDKSSSTNKSTVKRRRYTDFKKPPAHIYGLPTVEDESKKTTLHEKKLKKRKSIEEITDSKRRKVKAATDHVSKALNSVSAKFDAWALPDGDDDLLAAESMLDKTPPGFGAMLEGFFGPVEDWDDFSLGGRDDVVF</sequence>
<gene>
    <name evidence="3" type="ORF">TWF191_004264</name>
</gene>
<feature type="region of interest" description="Disordered" evidence="1">
    <location>
        <begin position="877"/>
        <end position="910"/>
    </location>
</feature>
<feature type="region of interest" description="Disordered" evidence="1">
    <location>
        <begin position="593"/>
        <end position="655"/>
    </location>
</feature>
<feature type="compositionally biased region" description="Polar residues" evidence="1">
    <location>
        <begin position="1402"/>
        <end position="1415"/>
    </location>
</feature>
<feature type="region of interest" description="Disordered" evidence="1">
    <location>
        <begin position="1398"/>
        <end position="1421"/>
    </location>
</feature>
<feature type="region of interest" description="Disordered" evidence="1">
    <location>
        <begin position="983"/>
        <end position="1022"/>
    </location>
</feature>
<evidence type="ECO:0000259" key="2">
    <source>
        <dbReference type="Pfam" id="PF03399"/>
    </source>
</evidence>
<reference evidence="3 4" key="1">
    <citation type="submission" date="2019-06" db="EMBL/GenBank/DDBJ databases">
        <authorList>
            <person name="Palmer J.M."/>
        </authorList>
    </citation>
    <scope>NUCLEOTIDE SEQUENCE [LARGE SCALE GENOMIC DNA]</scope>
    <source>
        <strain evidence="3 4">TWF191</strain>
    </source>
</reference>
<feature type="compositionally biased region" description="Low complexity" evidence="1">
    <location>
        <begin position="774"/>
        <end position="783"/>
    </location>
</feature>
<comment type="caution">
    <text evidence="3">The sequence shown here is derived from an EMBL/GenBank/DDBJ whole genome shotgun (WGS) entry which is preliminary data.</text>
</comment>
<dbReference type="Pfam" id="PF03399">
    <property type="entry name" value="SAC3_GANP"/>
    <property type="match status" value="1"/>
</dbReference>
<evidence type="ECO:0000313" key="4">
    <source>
        <dbReference type="Proteomes" id="UP000483672"/>
    </source>
</evidence>